<dbReference type="EMBL" id="UGOY01000001">
    <property type="protein sequence ID" value="STY23024.1"/>
    <property type="molecule type" value="Genomic_DNA"/>
</dbReference>
<dbReference type="Proteomes" id="UP000054820">
    <property type="component" value="Unassembled WGS sequence"/>
</dbReference>
<dbReference type="Proteomes" id="UP000255110">
    <property type="component" value="Unassembled WGS sequence"/>
</dbReference>
<evidence type="ECO:0000313" key="3">
    <source>
        <dbReference type="Proteomes" id="UP000054820"/>
    </source>
</evidence>
<name>A0A378L8H3_9GAMM</name>
<reference evidence="1 3" key="1">
    <citation type="submission" date="2015-11" db="EMBL/GenBank/DDBJ databases">
        <title>Genomic analysis of 38 Legionella species identifies large and diverse effector repertoires.</title>
        <authorList>
            <person name="Burstein D."/>
            <person name="Amaro F."/>
            <person name="Zusman T."/>
            <person name="Lifshitz Z."/>
            <person name="Cohen O."/>
            <person name="Gilbert J.A."/>
            <person name="Pupko T."/>
            <person name="Shuman H.A."/>
            <person name="Segal G."/>
        </authorList>
    </citation>
    <scope>NUCLEOTIDE SEQUENCE [LARGE SCALE GENOMIC DNA]</scope>
    <source>
        <strain evidence="1 3">SC-18-C9</strain>
    </source>
</reference>
<dbReference type="RefSeq" id="WP_058477606.1">
    <property type="nucleotide sequence ID" value="NZ_CAAAIO010000001.1"/>
</dbReference>
<dbReference type="AlphaFoldDB" id="A0A378L8H3"/>
<keyword evidence="3" id="KW-1185">Reference proteome</keyword>
<evidence type="ECO:0000313" key="4">
    <source>
        <dbReference type="Proteomes" id="UP000255110"/>
    </source>
</evidence>
<dbReference type="STRING" id="460.Lstg_2071"/>
<sequence length="111" mass="12490">MTYKTTVEIQRDGSLVMTDGTLDKIGDMTFAYQALLTIIRAQDNKGISFQKDKDFKAEPRGPGFHSDQLRVTISPEFAKDAIAILKDQYKGLTIKNEQLLDLGKEHNLKSN</sequence>
<evidence type="ECO:0000313" key="1">
    <source>
        <dbReference type="EMBL" id="KTD77714.1"/>
    </source>
</evidence>
<dbReference type="EMBL" id="LNYZ01000013">
    <property type="protein sequence ID" value="KTD77714.1"/>
    <property type="molecule type" value="Genomic_DNA"/>
</dbReference>
<proteinExistence type="predicted"/>
<evidence type="ECO:0000313" key="2">
    <source>
        <dbReference type="EMBL" id="STY23024.1"/>
    </source>
</evidence>
<protein>
    <submittedName>
        <fullName evidence="2">Uncharacterized protein</fullName>
    </submittedName>
</protein>
<reference evidence="2 4" key="2">
    <citation type="submission" date="2018-06" db="EMBL/GenBank/DDBJ databases">
        <authorList>
            <consortium name="Pathogen Informatics"/>
            <person name="Doyle S."/>
        </authorList>
    </citation>
    <scope>NUCLEOTIDE SEQUENCE [LARGE SCALE GENOMIC DNA]</scope>
    <source>
        <strain evidence="2 4">NCTC11991</strain>
    </source>
</reference>
<gene>
    <name evidence="1" type="ORF">Lstg_2071</name>
    <name evidence="2" type="ORF">NCTC11991_01626</name>
</gene>
<dbReference type="OrthoDB" id="5649397at2"/>
<accession>A0A378L8H3</accession>
<organism evidence="2 4">
    <name type="scientific">Legionella steigerwaltii</name>
    <dbReference type="NCBI Taxonomy" id="460"/>
    <lineage>
        <taxon>Bacteria</taxon>
        <taxon>Pseudomonadati</taxon>
        <taxon>Pseudomonadota</taxon>
        <taxon>Gammaproteobacteria</taxon>
        <taxon>Legionellales</taxon>
        <taxon>Legionellaceae</taxon>
        <taxon>Legionella</taxon>
    </lineage>
</organism>